<keyword evidence="4 6" id="KW-1133">Transmembrane helix</keyword>
<keyword evidence="3 6" id="KW-0812">Transmembrane</keyword>
<dbReference type="InterPro" id="IPR002994">
    <property type="entry name" value="Surf1/Shy1"/>
</dbReference>
<dbReference type="GO" id="GO:0005886">
    <property type="term" value="C:plasma membrane"/>
    <property type="evidence" value="ECO:0007669"/>
    <property type="project" value="UniProtKB-SubCell"/>
</dbReference>
<feature type="transmembrane region" description="Helical" evidence="6">
    <location>
        <begin position="14"/>
        <end position="34"/>
    </location>
</feature>
<organism evidence="8 9">
    <name type="scientific">Brevibacterium luteolum</name>
    <dbReference type="NCBI Taxonomy" id="199591"/>
    <lineage>
        <taxon>Bacteria</taxon>
        <taxon>Bacillati</taxon>
        <taxon>Actinomycetota</taxon>
        <taxon>Actinomycetes</taxon>
        <taxon>Micrococcales</taxon>
        <taxon>Brevibacteriaceae</taxon>
        <taxon>Brevibacterium</taxon>
    </lineage>
</organism>
<keyword evidence="9" id="KW-1185">Reference proteome</keyword>
<evidence type="ECO:0000256" key="1">
    <source>
        <dbReference type="ARBA" id="ARBA00004370"/>
    </source>
</evidence>
<name>A0A2N6PKQ6_9MICO</name>
<protein>
    <recommendedName>
        <fullName evidence="6">SURF1-like protein</fullName>
    </recommendedName>
</protein>
<evidence type="ECO:0000256" key="3">
    <source>
        <dbReference type="ARBA" id="ARBA00022692"/>
    </source>
</evidence>
<dbReference type="PROSITE" id="PS50895">
    <property type="entry name" value="SURF1"/>
    <property type="match status" value="1"/>
</dbReference>
<dbReference type="PANTHER" id="PTHR23427">
    <property type="entry name" value="SURFEIT LOCUS PROTEIN"/>
    <property type="match status" value="1"/>
</dbReference>
<evidence type="ECO:0000256" key="5">
    <source>
        <dbReference type="ARBA" id="ARBA00023136"/>
    </source>
</evidence>
<evidence type="ECO:0000256" key="7">
    <source>
        <dbReference type="SAM" id="MobiDB-lite"/>
    </source>
</evidence>
<evidence type="ECO:0000256" key="2">
    <source>
        <dbReference type="ARBA" id="ARBA00007165"/>
    </source>
</evidence>
<dbReference type="Pfam" id="PF02104">
    <property type="entry name" value="SURF1"/>
    <property type="match status" value="1"/>
</dbReference>
<feature type="region of interest" description="Disordered" evidence="7">
    <location>
        <begin position="272"/>
        <end position="336"/>
    </location>
</feature>
<evidence type="ECO:0000256" key="4">
    <source>
        <dbReference type="ARBA" id="ARBA00022989"/>
    </source>
</evidence>
<evidence type="ECO:0000313" key="8">
    <source>
        <dbReference type="EMBL" id="PMB99280.1"/>
    </source>
</evidence>
<dbReference type="AlphaFoldDB" id="A0A2N6PKQ6"/>
<keyword evidence="5 6" id="KW-0472">Membrane</keyword>
<feature type="compositionally biased region" description="Low complexity" evidence="7">
    <location>
        <begin position="289"/>
        <end position="311"/>
    </location>
</feature>
<dbReference type="PROSITE" id="PS51257">
    <property type="entry name" value="PROKAR_LIPOPROTEIN"/>
    <property type="match status" value="1"/>
</dbReference>
<dbReference type="Proteomes" id="UP000235703">
    <property type="component" value="Unassembled WGS sequence"/>
</dbReference>
<comment type="subcellular location">
    <subcellularLocation>
        <location evidence="6">Cell membrane</location>
        <topology evidence="6">Multi-pass membrane protein</topology>
    </subcellularLocation>
    <subcellularLocation>
        <location evidence="1">Membrane</location>
    </subcellularLocation>
</comment>
<feature type="compositionally biased region" description="Acidic residues" evidence="7">
    <location>
        <begin position="324"/>
        <end position="336"/>
    </location>
</feature>
<dbReference type="CDD" id="cd06662">
    <property type="entry name" value="SURF1"/>
    <property type="match status" value="1"/>
</dbReference>
<dbReference type="OrthoDB" id="9807214at2"/>
<comment type="caution">
    <text evidence="8">The sequence shown here is derived from an EMBL/GenBank/DDBJ whole genome shotgun (WGS) entry which is preliminary data.</text>
</comment>
<accession>A0A2N6PKQ6</accession>
<comment type="similarity">
    <text evidence="2 6">Belongs to the SURF1 family.</text>
</comment>
<keyword evidence="6" id="KW-1003">Cell membrane</keyword>
<reference evidence="8 9" key="1">
    <citation type="submission" date="2017-09" db="EMBL/GenBank/DDBJ databases">
        <title>Bacterial strain isolated from the female urinary microbiota.</title>
        <authorList>
            <person name="Thomas-White K."/>
            <person name="Kumar N."/>
            <person name="Forster S."/>
            <person name="Putonti C."/>
            <person name="Lawley T."/>
            <person name="Wolfe A.J."/>
        </authorList>
    </citation>
    <scope>NUCLEOTIDE SEQUENCE [LARGE SCALE GENOMIC DNA]</scope>
    <source>
        <strain evidence="8 9">UMB0680</strain>
    </source>
</reference>
<evidence type="ECO:0000256" key="6">
    <source>
        <dbReference type="RuleBase" id="RU363076"/>
    </source>
</evidence>
<gene>
    <name evidence="8" type="ORF">CJ198_01730</name>
</gene>
<dbReference type="PANTHER" id="PTHR23427:SF2">
    <property type="entry name" value="SURFEIT LOCUS PROTEIN 1"/>
    <property type="match status" value="1"/>
</dbReference>
<sequence>MAASSYRFILSSRWLRYIALAVVAAIACGFLANWQNNRREARDAEIAHINANYHGEAEPLSAILPQRDAALPDELDWKRFETRGTYDASSTILVRNRSLDGQAGFYVLVPLVTEAGGELAVVRGWVPTGQTGEAPDVSALPAPPAGEVSITGWLRTPQEASGETASENTIRSIDPAIVPGMSAPYTGAYAQLEREDPAPAERLTSLPPPSTDPGSHLSYTFQWIVFGIMILGGVIYAARRERISRDLEAAEQAGRAPRTEYVVVDKDTIAAGRSRGRASTPAGRASRYGSAGPPRAAARRSAAAASLRAGATTVSARRKQGSAEDAEDALLDEQGF</sequence>
<feature type="transmembrane region" description="Helical" evidence="6">
    <location>
        <begin position="219"/>
        <end position="238"/>
    </location>
</feature>
<dbReference type="RefSeq" id="WP_102160185.1">
    <property type="nucleotide sequence ID" value="NZ_JALXLX010000003.1"/>
</dbReference>
<proteinExistence type="inferred from homology"/>
<dbReference type="EMBL" id="PNFZ01000001">
    <property type="protein sequence ID" value="PMB99280.1"/>
    <property type="molecule type" value="Genomic_DNA"/>
</dbReference>
<evidence type="ECO:0000313" key="9">
    <source>
        <dbReference type="Proteomes" id="UP000235703"/>
    </source>
</evidence>
<dbReference type="InterPro" id="IPR045214">
    <property type="entry name" value="Surf1/Surf4"/>
</dbReference>